<keyword evidence="1" id="KW-0175">Coiled coil</keyword>
<proteinExistence type="predicted"/>
<name>A0A8C1WAD6_CYPCA</name>
<evidence type="ECO:0000313" key="3">
    <source>
        <dbReference type="Proteomes" id="UP000694700"/>
    </source>
</evidence>
<accession>A0A8C1WAD6</accession>
<dbReference type="PANTHER" id="PTHR11505">
    <property type="entry name" value="L1 TRANSPOSABLE ELEMENT-RELATED"/>
    <property type="match status" value="1"/>
</dbReference>
<protein>
    <recommendedName>
        <fullName evidence="4">L1 transposable element RRM domain-containing protein</fullName>
    </recommendedName>
</protein>
<dbReference type="AlphaFoldDB" id="A0A8C1WAD6"/>
<evidence type="ECO:0000313" key="2">
    <source>
        <dbReference type="Ensembl" id="ENSCCRP00015064507.1"/>
    </source>
</evidence>
<sequence length="362" mass="40519">LTERDSFSISYDTCSLSFTKFALSPSTYSSETLKFQRSNVVNNVQTRTSISKTDLDNAILAGVKQALVEQRAELNQTVTAAVKAALDDVLLPQIMDLRLELKNTTDTITSATGQIEQLEKSIHRLQSRCDSTQSAARHDRDQINAMRLKIDELCSKVADMEDRSRRSNLRLVGLREGAEGDNCIAFLKANLSTWIPSVANRDIKIERAHRLYADRNTNVSRPRTIIFKLLDYSDRQAILNGARAVFPVKHGTDTLRFFPDFSADTTKKRKAFAEVRKRIEASGIQTFLLFPATLKITYRGRQTLCRSPSEAEQFILSNNLPCRSASSSPRRGGEASEIRMDTHQMDTAEHQPTLATASNIAS</sequence>
<dbReference type="Proteomes" id="UP000694700">
    <property type="component" value="Unplaced"/>
</dbReference>
<organism evidence="2 3">
    <name type="scientific">Cyprinus carpio</name>
    <name type="common">Common carp</name>
    <dbReference type="NCBI Taxonomy" id="7962"/>
    <lineage>
        <taxon>Eukaryota</taxon>
        <taxon>Metazoa</taxon>
        <taxon>Chordata</taxon>
        <taxon>Craniata</taxon>
        <taxon>Vertebrata</taxon>
        <taxon>Euteleostomi</taxon>
        <taxon>Actinopterygii</taxon>
        <taxon>Neopterygii</taxon>
        <taxon>Teleostei</taxon>
        <taxon>Ostariophysi</taxon>
        <taxon>Cypriniformes</taxon>
        <taxon>Cyprinidae</taxon>
        <taxon>Cyprininae</taxon>
        <taxon>Cyprinus</taxon>
    </lineage>
</organism>
<feature type="coiled-coil region" evidence="1">
    <location>
        <begin position="101"/>
        <end position="163"/>
    </location>
</feature>
<dbReference type="Ensembl" id="ENSCCRT00015066638.1">
    <property type="protein sequence ID" value="ENSCCRP00015064507.1"/>
    <property type="gene ID" value="ENSCCRG00015026342.1"/>
</dbReference>
<dbReference type="InterPro" id="IPR004244">
    <property type="entry name" value="Transposase_22"/>
</dbReference>
<reference evidence="2" key="1">
    <citation type="submission" date="2025-08" db="UniProtKB">
        <authorList>
            <consortium name="Ensembl"/>
        </authorList>
    </citation>
    <scope>IDENTIFICATION</scope>
</reference>
<evidence type="ECO:0000256" key="1">
    <source>
        <dbReference type="SAM" id="Coils"/>
    </source>
</evidence>
<evidence type="ECO:0008006" key="4">
    <source>
        <dbReference type="Google" id="ProtNLM"/>
    </source>
</evidence>
<dbReference type="Gene3D" id="3.30.70.1820">
    <property type="entry name" value="L1 transposable element, RRM domain"/>
    <property type="match status" value="1"/>
</dbReference>